<dbReference type="EMBL" id="BPLR01014729">
    <property type="protein sequence ID" value="GIY70861.1"/>
    <property type="molecule type" value="Genomic_DNA"/>
</dbReference>
<evidence type="ECO:0000313" key="3">
    <source>
        <dbReference type="Proteomes" id="UP001054945"/>
    </source>
</evidence>
<proteinExistence type="predicted"/>
<feature type="compositionally biased region" description="Polar residues" evidence="1">
    <location>
        <begin position="1"/>
        <end position="10"/>
    </location>
</feature>
<sequence>MTQHNTTNPLPYSHQAHNKKLPNNPCGATTTANDRGGNVGQTIRRSFGPVSLRTPSVESESGAGQWVSVSGSVLSHGSPSRSALYRENPHHTQQLCVTRNRGLPPPTPYLILPK</sequence>
<name>A0AAV4VLY7_CAEEX</name>
<evidence type="ECO:0000256" key="1">
    <source>
        <dbReference type="SAM" id="MobiDB-lite"/>
    </source>
</evidence>
<evidence type="ECO:0000313" key="2">
    <source>
        <dbReference type="EMBL" id="GIY70861.1"/>
    </source>
</evidence>
<comment type="caution">
    <text evidence="2">The sequence shown here is derived from an EMBL/GenBank/DDBJ whole genome shotgun (WGS) entry which is preliminary data.</text>
</comment>
<protein>
    <submittedName>
        <fullName evidence="2">Uncharacterized protein</fullName>
    </submittedName>
</protein>
<reference evidence="2 3" key="1">
    <citation type="submission" date="2021-06" db="EMBL/GenBank/DDBJ databases">
        <title>Caerostris extrusa draft genome.</title>
        <authorList>
            <person name="Kono N."/>
            <person name="Arakawa K."/>
        </authorList>
    </citation>
    <scope>NUCLEOTIDE SEQUENCE [LARGE SCALE GENOMIC DNA]</scope>
</reference>
<organism evidence="2 3">
    <name type="scientific">Caerostris extrusa</name>
    <name type="common">Bark spider</name>
    <name type="synonym">Caerostris bankana</name>
    <dbReference type="NCBI Taxonomy" id="172846"/>
    <lineage>
        <taxon>Eukaryota</taxon>
        <taxon>Metazoa</taxon>
        <taxon>Ecdysozoa</taxon>
        <taxon>Arthropoda</taxon>
        <taxon>Chelicerata</taxon>
        <taxon>Arachnida</taxon>
        <taxon>Araneae</taxon>
        <taxon>Araneomorphae</taxon>
        <taxon>Entelegynae</taxon>
        <taxon>Araneoidea</taxon>
        <taxon>Araneidae</taxon>
        <taxon>Caerostris</taxon>
    </lineage>
</organism>
<accession>A0AAV4VLY7</accession>
<gene>
    <name evidence="2" type="ORF">CEXT_169171</name>
</gene>
<feature type="region of interest" description="Disordered" evidence="1">
    <location>
        <begin position="1"/>
        <end position="63"/>
    </location>
</feature>
<keyword evidence="3" id="KW-1185">Reference proteome</keyword>
<dbReference type="Proteomes" id="UP001054945">
    <property type="component" value="Unassembled WGS sequence"/>
</dbReference>
<dbReference type="AlphaFoldDB" id="A0AAV4VLY7"/>